<name>A0A2P2KA30_RHIMU</name>
<dbReference type="EMBL" id="GGEC01022088">
    <property type="protein sequence ID" value="MBX02572.1"/>
    <property type="molecule type" value="Transcribed_RNA"/>
</dbReference>
<sequence>MNELLAANGNANPAIIPFSPFPRHLKFLTHKNFLSLVNPAVCSNVIAPQQPHTDLCPSLLYSPPKSIT</sequence>
<dbReference type="EMBL" id="GGEC01022089">
    <property type="protein sequence ID" value="MBX02573.1"/>
    <property type="molecule type" value="Transcribed_RNA"/>
</dbReference>
<evidence type="ECO:0000313" key="1">
    <source>
        <dbReference type="EMBL" id="MBX02573.1"/>
    </source>
</evidence>
<reference evidence="1" key="1">
    <citation type="submission" date="2018-02" db="EMBL/GenBank/DDBJ databases">
        <title>Rhizophora mucronata_Transcriptome.</title>
        <authorList>
            <person name="Meera S.P."/>
            <person name="Sreeshan A."/>
            <person name="Augustine A."/>
        </authorList>
    </citation>
    <scope>NUCLEOTIDE SEQUENCE</scope>
    <source>
        <tissue evidence="1">Leaf</tissue>
    </source>
</reference>
<dbReference type="AlphaFoldDB" id="A0A2P2KA30"/>
<proteinExistence type="predicted"/>
<accession>A0A2P2KA30</accession>
<organism evidence="1">
    <name type="scientific">Rhizophora mucronata</name>
    <name type="common">Asiatic mangrove</name>
    <dbReference type="NCBI Taxonomy" id="61149"/>
    <lineage>
        <taxon>Eukaryota</taxon>
        <taxon>Viridiplantae</taxon>
        <taxon>Streptophyta</taxon>
        <taxon>Embryophyta</taxon>
        <taxon>Tracheophyta</taxon>
        <taxon>Spermatophyta</taxon>
        <taxon>Magnoliopsida</taxon>
        <taxon>eudicotyledons</taxon>
        <taxon>Gunneridae</taxon>
        <taxon>Pentapetalae</taxon>
        <taxon>rosids</taxon>
        <taxon>fabids</taxon>
        <taxon>Malpighiales</taxon>
        <taxon>Rhizophoraceae</taxon>
        <taxon>Rhizophora</taxon>
    </lineage>
</organism>
<protein>
    <submittedName>
        <fullName evidence="1">Uncharacterized protein</fullName>
    </submittedName>
</protein>